<accession>A0A9P5APE9</accession>
<dbReference type="EMBL" id="PVQB02000146">
    <property type="protein sequence ID" value="KAF4342339.1"/>
    <property type="molecule type" value="Genomic_DNA"/>
</dbReference>
<dbReference type="OrthoDB" id="5134445at2759"/>
<evidence type="ECO:0000313" key="1">
    <source>
        <dbReference type="EMBL" id="KAF4342339.1"/>
    </source>
</evidence>
<organism evidence="1 2">
    <name type="scientific">Fusarium beomiforme</name>
    <dbReference type="NCBI Taxonomy" id="44412"/>
    <lineage>
        <taxon>Eukaryota</taxon>
        <taxon>Fungi</taxon>
        <taxon>Dikarya</taxon>
        <taxon>Ascomycota</taxon>
        <taxon>Pezizomycotina</taxon>
        <taxon>Sordariomycetes</taxon>
        <taxon>Hypocreomycetidae</taxon>
        <taxon>Hypocreales</taxon>
        <taxon>Nectriaceae</taxon>
        <taxon>Fusarium</taxon>
        <taxon>Fusarium burgessii species complex</taxon>
    </lineage>
</organism>
<gene>
    <name evidence="1" type="ORF">FBEOM_3746</name>
</gene>
<name>A0A9P5APE9_9HYPO</name>
<dbReference type="Proteomes" id="UP000730481">
    <property type="component" value="Unassembled WGS sequence"/>
</dbReference>
<protein>
    <submittedName>
        <fullName evidence="1">Uncharacterized protein</fullName>
    </submittedName>
</protein>
<keyword evidence="2" id="KW-1185">Reference proteome</keyword>
<proteinExistence type="predicted"/>
<dbReference type="AlphaFoldDB" id="A0A9P5APE9"/>
<reference evidence="1" key="1">
    <citation type="journal article" date="2017" name="Mycologia">
        <title>Fusarium algeriense, sp. nov., a novel toxigenic crown rot pathogen of durum wheat from Algeria is nested in the Fusarium burgessii species complex.</title>
        <authorList>
            <person name="Laraba I."/>
            <person name="Keddad A."/>
            <person name="Boureghda H."/>
            <person name="Abdallah N."/>
            <person name="Vaughan M.M."/>
            <person name="Proctor R.H."/>
            <person name="Busman M."/>
            <person name="O'Donnell K."/>
        </authorList>
    </citation>
    <scope>NUCLEOTIDE SEQUENCE</scope>
    <source>
        <strain evidence="1">NRRL 25174</strain>
    </source>
</reference>
<reference evidence="1" key="2">
    <citation type="submission" date="2020-02" db="EMBL/GenBank/DDBJ databases">
        <title>Identification and distribution of gene clusters putatively required for synthesis of sphingolipid metabolism inhibitors in phylogenetically diverse species of the filamentous fungus Fusarium.</title>
        <authorList>
            <person name="Kim H.-S."/>
            <person name="Busman M."/>
            <person name="Brown D.W."/>
            <person name="Divon H."/>
            <person name="Uhlig S."/>
            <person name="Proctor R.H."/>
        </authorList>
    </citation>
    <scope>NUCLEOTIDE SEQUENCE</scope>
    <source>
        <strain evidence="1">NRRL 25174</strain>
    </source>
</reference>
<comment type="caution">
    <text evidence="1">The sequence shown here is derived from an EMBL/GenBank/DDBJ whole genome shotgun (WGS) entry which is preliminary data.</text>
</comment>
<evidence type="ECO:0000313" key="2">
    <source>
        <dbReference type="Proteomes" id="UP000730481"/>
    </source>
</evidence>
<sequence length="334" mass="38860">MAESLDTSAREIPYPYAVGSILRANTTFAVPGLPTPTEQYMRVKQLIEPQTLSCCMIVEILEGPNSPATGTEAFLKLYDWRFATDFRKDFYMDLWSADVERKYVEGLPTGRLHEFSQRLRYEKNFRDETENEWDEAEDEAFLVHEMQKAFDAEVATYARLAKYQGDVIPHFLGELELDFPLNYPNDTTQERKYKVKGVLLELIPGFSLSDMIKKVRRSSWKGIVDQTIQLTRVLDDNNVEDKYEVYMVGFAQCRLCGEDESDLHWGRAKHQQDEEGAVGAIMEMRLEQVGYKLDFKPLWKYIEWAPGENDEDWAVPYNQNIRDDFALAGHTWLR</sequence>